<feature type="region of interest" description="Disordered" evidence="1">
    <location>
        <begin position="250"/>
        <end position="283"/>
    </location>
</feature>
<feature type="region of interest" description="Disordered" evidence="1">
    <location>
        <begin position="78"/>
        <end position="98"/>
    </location>
</feature>
<evidence type="ECO:0000313" key="2">
    <source>
        <dbReference type="EMBL" id="KAK0735200.1"/>
    </source>
</evidence>
<organism evidence="2 3">
    <name type="scientific">Lasiosphaeria miniovina</name>
    <dbReference type="NCBI Taxonomy" id="1954250"/>
    <lineage>
        <taxon>Eukaryota</taxon>
        <taxon>Fungi</taxon>
        <taxon>Dikarya</taxon>
        <taxon>Ascomycota</taxon>
        <taxon>Pezizomycotina</taxon>
        <taxon>Sordariomycetes</taxon>
        <taxon>Sordariomycetidae</taxon>
        <taxon>Sordariales</taxon>
        <taxon>Lasiosphaeriaceae</taxon>
        <taxon>Lasiosphaeria</taxon>
    </lineage>
</organism>
<dbReference type="EMBL" id="JAUIRO010000001">
    <property type="protein sequence ID" value="KAK0735200.1"/>
    <property type="molecule type" value="Genomic_DNA"/>
</dbReference>
<dbReference type="AlphaFoldDB" id="A0AA40ECQ9"/>
<proteinExistence type="predicted"/>
<comment type="caution">
    <text evidence="2">The sequence shown here is derived from an EMBL/GenBank/DDBJ whole genome shotgun (WGS) entry which is preliminary data.</text>
</comment>
<sequence>MTDKSIDAFSDYDGLCSRDDFARLKTDEEAVYHEFKFRAILMAALEREVLDKTGDLFDLQRIVAEQAIEIRKLKNSNTQNATPSVASVTDPTSGSTNQIINPPCSRLPRATPALSETSSQRTIRTAKIDGPKPWNVDPAVDKVDFEIFYRHLMNKLEEWHNPNRMEKAQDEYDALNMESASDDYVDFKNKFVRLAGKVRKPKSEWINEFHRKLPTTFVTAMMPAFLAPDAMFESVAKYGQSIALNFAHARRRKEAKQKDKEPAARRIEKPRRGGSLHLEPRSQ</sequence>
<reference evidence="2" key="1">
    <citation type="submission" date="2023-06" db="EMBL/GenBank/DDBJ databases">
        <title>Genome-scale phylogeny and comparative genomics of the fungal order Sordariales.</title>
        <authorList>
            <consortium name="Lawrence Berkeley National Laboratory"/>
            <person name="Hensen N."/>
            <person name="Bonometti L."/>
            <person name="Westerberg I."/>
            <person name="Brannstrom I.O."/>
            <person name="Guillou S."/>
            <person name="Cros-Aarteil S."/>
            <person name="Calhoun S."/>
            <person name="Haridas S."/>
            <person name="Kuo A."/>
            <person name="Mondo S."/>
            <person name="Pangilinan J."/>
            <person name="Riley R."/>
            <person name="LaButti K."/>
            <person name="Andreopoulos B."/>
            <person name="Lipzen A."/>
            <person name="Chen C."/>
            <person name="Yanf M."/>
            <person name="Daum C."/>
            <person name="Ng V."/>
            <person name="Clum A."/>
            <person name="Steindorff A."/>
            <person name="Ohm R."/>
            <person name="Martin F."/>
            <person name="Silar P."/>
            <person name="Natvig D."/>
            <person name="Lalanne C."/>
            <person name="Gautier V."/>
            <person name="Ament-velasquez S.L."/>
            <person name="Kruys A."/>
            <person name="Hutchinson M.I."/>
            <person name="Powell A.J."/>
            <person name="Barry K."/>
            <person name="Miller A.N."/>
            <person name="Grigoriev I.V."/>
            <person name="Debuchy R."/>
            <person name="Gladieux P."/>
            <person name="Thoren M.H."/>
            <person name="Johannesson H."/>
        </authorList>
    </citation>
    <scope>NUCLEOTIDE SEQUENCE</scope>
    <source>
        <strain evidence="2">SMH2392-1A</strain>
    </source>
</reference>
<feature type="compositionally biased region" description="Basic and acidic residues" evidence="1">
    <location>
        <begin position="256"/>
        <end position="271"/>
    </location>
</feature>
<protein>
    <submittedName>
        <fullName evidence="2">Uncharacterized protein</fullName>
    </submittedName>
</protein>
<name>A0AA40ECQ9_9PEZI</name>
<dbReference type="GeneID" id="85322583"/>
<keyword evidence="3" id="KW-1185">Reference proteome</keyword>
<evidence type="ECO:0000256" key="1">
    <source>
        <dbReference type="SAM" id="MobiDB-lite"/>
    </source>
</evidence>
<gene>
    <name evidence="2" type="ORF">B0T26DRAFT_671373</name>
</gene>
<dbReference type="Proteomes" id="UP001172101">
    <property type="component" value="Unassembled WGS sequence"/>
</dbReference>
<evidence type="ECO:0000313" key="3">
    <source>
        <dbReference type="Proteomes" id="UP001172101"/>
    </source>
</evidence>
<dbReference type="RefSeq" id="XP_060304077.1">
    <property type="nucleotide sequence ID" value="XM_060439313.1"/>
</dbReference>
<accession>A0AA40ECQ9</accession>